<evidence type="ECO:0000313" key="2">
    <source>
        <dbReference type="Proteomes" id="UP000284842"/>
    </source>
</evidence>
<proteinExistence type="predicted"/>
<sequence>MYNNALARLEFEYPTDFDAFLAKPCGFPLLSRQAPIHFKLLGLVKELHLRAFMPYLQYQIICTYNFEKIFHGVTVMSEVVRLPSQLQQACIIGYSRLLQLMPPVTFAWLFDDPIQPECQDTDSCFETFRYMRQNVWKTLQGPHFALADWDTTTHTLNDEEMDLCEDCEDAAKASHEKGRQQIFSSLPWGYTVDGREFFAIAQANDERTLDYIGRLPTDSIDSIWPEIRDNKGCYTIIGSKPVGHVTQIFDVCKLLELRPSGWNCRSTSTKVFNMKIYSYHFELSDVPVGRFHNVVSASNHIVTVGVQPQPRDDTCKSYFSGFTTFTLGDIIMGWSLRRPRGRPQVCT</sequence>
<gene>
    <name evidence="1" type="ORF">CVT24_006379</name>
</gene>
<reference evidence="1 2" key="1">
    <citation type="journal article" date="2018" name="Evol. Lett.">
        <title>Horizontal gene cluster transfer increased hallucinogenic mushroom diversity.</title>
        <authorList>
            <person name="Reynolds H.T."/>
            <person name="Vijayakumar V."/>
            <person name="Gluck-Thaler E."/>
            <person name="Korotkin H.B."/>
            <person name="Matheny P.B."/>
            <person name="Slot J.C."/>
        </authorList>
    </citation>
    <scope>NUCLEOTIDE SEQUENCE [LARGE SCALE GENOMIC DNA]</scope>
    <source>
        <strain evidence="1 2">2629</strain>
    </source>
</reference>
<accession>A0A409WHH9</accession>
<dbReference type="PANTHER" id="PTHR38787:SF3">
    <property type="entry name" value="REGULATORY P DOMAIN-CONTAINING PROTEIN"/>
    <property type="match status" value="1"/>
</dbReference>
<name>A0A409WHH9_9AGAR</name>
<comment type="caution">
    <text evidence="1">The sequence shown here is derived from an EMBL/GenBank/DDBJ whole genome shotgun (WGS) entry which is preliminary data.</text>
</comment>
<dbReference type="AlphaFoldDB" id="A0A409WHH9"/>
<organism evidence="1 2">
    <name type="scientific">Panaeolus cyanescens</name>
    <dbReference type="NCBI Taxonomy" id="181874"/>
    <lineage>
        <taxon>Eukaryota</taxon>
        <taxon>Fungi</taxon>
        <taxon>Dikarya</taxon>
        <taxon>Basidiomycota</taxon>
        <taxon>Agaricomycotina</taxon>
        <taxon>Agaricomycetes</taxon>
        <taxon>Agaricomycetidae</taxon>
        <taxon>Agaricales</taxon>
        <taxon>Agaricineae</taxon>
        <taxon>Galeropsidaceae</taxon>
        <taxon>Panaeolus</taxon>
    </lineage>
</organism>
<dbReference type="OrthoDB" id="2099887at2759"/>
<dbReference type="Proteomes" id="UP000284842">
    <property type="component" value="Unassembled WGS sequence"/>
</dbReference>
<dbReference type="GO" id="GO:0005576">
    <property type="term" value="C:extracellular region"/>
    <property type="evidence" value="ECO:0007669"/>
    <property type="project" value="TreeGrafter"/>
</dbReference>
<keyword evidence="2" id="KW-1185">Reference proteome</keyword>
<protein>
    <submittedName>
        <fullName evidence="1">Uncharacterized protein</fullName>
    </submittedName>
</protein>
<dbReference type="STRING" id="181874.A0A409WHH9"/>
<dbReference type="EMBL" id="NHTK01005480">
    <property type="protein sequence ID" value="PPQ77998.1"/>
    <property type="molecule type" value="Genomic_DNA"/>
</dbReference>
<dbReference type="PANTHER" id="PTHR38787">
    <property type="entry name" value="REGULATORY P DOMAIN-CONTAINING PROTEIN"/>
    <property type="match status" value="1"/>
</dbReference>
<dbReference type="InParanoid" id="A0A409WHH9"/>
<evidence type="ECO:0000313" key="1">
    <source>
        <dbReference type="EMBL" id="PPQ77998.1"/>
    </source>
</evidence>